<proteinExistence type="predicted"/>
<dbReference type="Gene3D" id="3.30.450.50">
    <property type="entry name" value="Longin domain"/>
    <property type="match status" value="1"/>
</dbReference>
<dbReference type="OrthoDB" id="1871923at2759"/>
<evidence type="ECO:0000313" key="4">
    <source>
        <dbReference type="Proteomes" id="UP000250235"/>
    </source>
</evidence>
<dbReference type="AlphaFoldDB" id="A0A2Z7BRV7"/>
<gene>
    <name evidence="3" type="ORF">F511_01210</name>
</gene>
<dbReference type="PANTHER" id="PTHR47461">
    <property type="entry name" value="PHYTOLONGIN PHYL1.2"/>
    <property type="match status" value="1"/>
</dbReference>
<dbReference type="EMBL" id="KV003144">
    <property type="protein sequence ID" value="KZV37342.1"/>
    <property type="molecule type" value="Genomic_DNA"/>
</dbReference>
<organism evidence="3 4">
    <name type="scientific">Dorcoceras hygrometricum</name>
    <dbReference type="NCBI Taxonomy" id="472368"/>
    <lineage>
        <taxon>Eukaryota</taxon>
        <taxon>Viridiplantae</taxon>
        <taxon>Streptophyta</taxon>
        <taxon>Embryophyta</taxon>
        <taxon>Tracheophyta</taxon>
        <taxon>Spermatophyta</taxon>
        <taxon>Magnoliopsida</taxon>
        <taxon>eudicotyledons</taxon>
        <taxon>Gunneridae</taxon>
        <taxon>Pentapetalae</taxon>
        <taxon>asterids</taxon>
        <taxon>lamiids</taxon>
        <taxon>Lamiales</taxon>
        <taxon>Gesneriaceae</taxon>
        <taxon>Didymocarpoideae</taxon>
        <taxon>Trichosporeae</taxon>
        <taxon>Loxocarpinae</taxon>
        <taxon>Dorcoceras</taxon>
    </lineage>
</organism>
<dbReference type="Proteomes" id="UP000250235">
    <property type="component" value="Unassembled WGS sequence"/>
</dbReference>
<dbReference type="SUPFAM" id="SSF64356">
    <property type="entry name" value="SNARE-like"/>
    <property type="match status" value="1"/>
</dbReference>
<evidence type="ECO:0000256" key="1">
    <source>
        <dbReference type="SAM" id="MobiDB-lite"/>
    </source>
</evidence>
<evidence type="ECO:0000313" key="3">
    <source>
        <dbReference type="EMBL" id="KZV37342.1"/>
    </source>
</evidence>
<feature type="transmembrane region" description="Helical" evidence="2">
    <location>
        <begin position="253"/>
        <end position="272"/>
    </location>
</feature>
<accession>A0A2Z7BRV7</accession>
<keyword evidence="2" id="KW-1133">Transmembrane helix</keyword>
<feature type="region of interest" description="Disordered" evidence="1">
    <location>
        <begin position="158"/>
        <end position="185"/>
    </location>
</feature>
<sequence length="280" mass="31428">MAAVRGSISYCCISKGVQVLFKYNNCGDHEIESLAAICVEKAPPYHKWYFQTMNQRTFGFLMDDVYVYFAIASESVGNSGVLRFLNKLRDEFRRLAKRGGGSFSRSLTNSNSLRLQEQLLPVVSHMVHFISESVTQRPAETGPSPICDIANGHEHIEGGASSKAPLLGKSNKQEKKKKKMTKDHVISVRGDTEIEDHRRSIERVVNVEPVGLDSIRQGGSRDLASPLRKDLNIARIRPSSQNLHKKWCRQVRIVLAIDAAICGVLFVIWLFICHGTKCMR</sequence>
<keyword evidence="2" id="KW-0472">Membrane</keyword>
<keyword evidence="2" id="KW-0812">Transmembrane</keyword>
<evidence type="ECO:0000256" key="2">
    <source>
        <dbReference type="SAM" id="Phobius"/>
    </source>
</evidence>
<name>A0A2Z7BRV7_9LAMI</name>
<dbReference type="GO" id="GO:0016020">
    <property type="term" value="C:membrane"/>
    <property type="evidence" value="ECO:0007669"/>
    <property type="project" value="InterPro"/>
</dbReference>
<dbReference type="InterPro" id="IPR011012">
    <property type="entry name" value="Longin-like_dom_sf"/>
</dbReference>
<dbReference type="PANTHER" id="PTHR47461:SF1">
    <property type="entry name" value="PHYTOLONGIN PHYL1.2"/>
    <property type="match status" value="1"/>
</dbReference>
<protein>
    <submittedName>
        <fullName evidence="3">Putative VAMP-like protein</fullName>
    </submittedName>
</protein>
<reference evidence="3 4" key="1">
    <citation type="journal article" date="2015" name="Proc. Natl. Acad. Sci. U.S.A.">
        <title>The resurrection genome of Boea hygrometrica: A blueprint for survival of dehydration.</title>
        <authorList>
            <person name="Xiao L."/>
            <person name="Yang G."/>
            <person name="Zhang L."/>
            <person name="Yang X."/>
            <person name="Zhao S."/>
            <person name="Ji Z."/>
            <person name="Zhou Q."/>
            <person name="Hu M."/>
            <person name="Wang Y."/>
            <person name="Chen M."/>
            <person name="Xu Y."/>
            <person name="Jin H."/>
            <person name="Xiao X."/>
            <person name="Hu G."/>
            <person name="Bao F."/>
            <person name="Hu Y."/>
            <person name="Wan P."/>
            <person name="Li L."/>
            <person name="Deng X."/>
            <person name="Kuang T."/>
            <person name="Xiang C."/>
            <person name="Zhu J.K."/>
            <person name="Oliver M.J."/>
            <person name="He Y."/>
        </authorList>
    </citation>
    <scope>NUCLEOTIDE SEQUENCE [LARGE SCALE GENOMIC DNA]</scope>
    <source>
        <strain evidence="4">cv. XS01</strain>
    </source>
</reference>
<keyword evidence="4" id="KW-1185">Reference proteome</keyword>
<dbReference type="InterPro" id="IPR044783">
    <property type="entry name" value="PHYL"/>
</dbReference>